<feature type="transmembrane region" description="Helical" evidence="1">
    <location>
        <begin position="226"/>
        <end position="250"/>
    </location>
</feature>
<keyword evidence="3" id="KW-1185">Reference proteome</keyword>
<gene>
    <name evidence="2" type="ORF">SPHA_4959</name>
</gene>
<sequence length="259" mass="31070">MLWPLIDVRLTATRATTMVMLRFLLFFHQFCLLFSSFIFLCLSVCLLVSFCLSSLFRNANHPRFFFNPLIRYLFIFVISSFLASFFDFFSSNLFFVFFICFISFLFPNLLYRFSFSFFISFVIFKTLLFLSVFLSFSLISYSFAFIVFTIFTVFNFSLVYFSFTHFSSLLGFLCVHLIHLYICLHLYFFFIFFFHNIFLYCSYLAYPFSFSFAFRIFSFSSSFPPLFYSVSLLLPVFLSSNFTFLSINYYDYILLMYLD</sequence>
<protein>
    <submittedName>
        <fullName evidence="2">Uncharacterized protein</fullName>
    </submittedName>
</protein>
<dbReference type="EMBL" id="CAHIKZ030000163">
    <property type="protein sequence ID" value="CAE1156873.1"/>
    <property type="molecule type" value="Genomic_DNA"/>
</dbReference>
<reference evidence="2" key="1">
    <citation type="submission" date="2021-01" db="EMBL/GenBank/DDBJ databases">
        <authorList>
            <person name="Li R."/>
            <person name="Bekaert M."/>
        </authorList>
    </citation>
    <scope>NUCLEOTIDE SEQUENCE</scope>
    <source>
        <strain evidence="2">Farmed</strain>
    </source>
</reference>
<feature type="transmembrane region" description="Helical" evidence="1">
    <location>
        <begin position="142"/>
        <end position="163"/>
    </location>
</feature>
<evidence type="ECO:0000256" key="1">
    <source>
        <dbReference type="SAM" id="Phobius"/>
    </source>
</evidence>
<accession>A0A812AVH4</accession>
<organism evidence="2 3">
    <name type="scientific">Acanthosepion pharaonis</name>
    <name type="common">Pharaoh cuttlefish</name>
    <name type="synonym">Sepia pharaonis</name>
    <dbReference type="NCBI Taxonomy" id="158019"/>
    <lineage>
        <taxon>Eukaryota</taxon>
        <taxon>Metazoa</taxon>
        <taxon>Spiralia</taxon>
        <taxon>Lophotrochozoa</taxon>
        <taxon>Mollusca</taxon>
        <taxon>Cephalopoda</taxon>
        <taxon>Coleoidea</taxon>
        <taxon>Decapodiformes</taxon>
        <taxon>Sepiida</taxon>
        <taxon>Sepiina</taxon>
        <taxon>Sepiidae</taxon>
        <taxon>Acanthosepion</taxon>
    </lineage>
</organism>
<evidence type="ECO:0000313" key="2">
    <source>
        <dbReference type="EMBL" id="CAE1156873.1"/>
    </source>
</evidence>
<feature type="transmembrane region" description="Helical" evidence="1">
    <location>
        <begin position="64"/>
        <end position="86"/>
    </location>
</feature>
<evidence type="ECO:0000313" key="3">
    <source>
        <dbReference type="Proteomes" id="UP000597762"/>
    </source>
</evidence>
<feature type="transmembrane region" description="Helical" evidence="1">
    <location>
        <begin position="92"/>
        <end position="110"/>
    </location>
</feature>
<name>A0A812AVH4_ACAPH</name>
<keyword evidence="1" id="KW-0472">Membrane</keyword>
<proteinExistence type="predicted"/>
<comment type="caution">
    <text evidence="2">The sequence shown here is derived from an EMBL/GenBank/DDBJ whole genome shotgun (WGS) entry which is preliminary data.</text>
</comment>
<keyword evidence="1" id="KW-0812">Transmembrane</keyword>
<feature type="transmembrane region" description="Helical" evidence="1">
    <location>
        <begin position="170"/>
        <end position="191"/>
    </location>
</feature>
<feature type="transmembrane region" description="Helical" evidence="1">
    <location>
        <begin position="117"/>
        <end position="136"/>
    </location>
</feature>
<feature type="transmembrane region" description="Helical" evidence="1">
    <location>
        <begin position="197"/>
        <end position="214"/>
    </location>
</feature>
<dbReference type="AlphaFoldDB" id="A0A812AVH4"/>
<dbReference type="Proteomes" id="UP000597762">
    <property type="component" value="Unassembled WGS sequence"/>
</dbReference>
<feature type="transmembrane region" description="Helical" evidence="1">
    <location>
        <begin position="26"/>
        <end position="52"/>
    </location>
</feature>
<keyword evidence="1" id="KW-1133">Transmembrane helix</keyword>